<reference evidence="2 3" key="1">
    <citation type="submission" date="2019-04" db="EMBL/GenBank/DDBJ databases">
        <title>Friends and foes A comparative genomics study of 23 Aspergillus species from section Flavi.</title>
        <authorList>
            <consortium name="DOE Joint Genome Institute"/>
            <person name="Kjaerbolling I."/>
            <person name="Vesth T."/>
            <person name="Frisvad J.C."/>
            <person name="Nybo J.L."/>
            <person name="Theobald S."/>
            <person name="Kildgaard S."/>
            <person name="Isbrandt T."/>
            <person name="Kuo A."/>
            <person name="Sato A."/>
            <person name="Lyhne E.K."/>
            <person name="Kogle M.E."/>
            <person name="Wiebenga A."/>
            <person name="Kun R.S."/>
            <person name="Lubbers R.J."/>
            <person name="Makela M.R."/>
            <person name="Barry K."/>
            <person name="Chovatia M."/>
            <person name="Clum A."/>
            <person name="Daum C."/>
            <person name="Haridas S."/>
            <person name="He G."/>
            <person name="LaButti K."/>
            <person name="Lipzen A."/>
            <person name="Mondo S."/>
            <person name="Riley R."/>
            <person name="Salamov A."/>
            <person name="Simmons B.A."/>
            <person name="Magnuson J.K."/>
            <person name="Henrissat B."/>
            <person name="Mortensen U.H."/>
            <person name="Larsen T.O."/>
            <person name="Devries R.P."/>
            <person name="Grigoriev I.V."/>
            <person name="Machida M."/>
            <person name="Baker S.E."/>
            <person name="Andersen M.R."/>
        </authorList>
    </citation>
    <scope>NUCLEOTIDE SEQUENCE [LARGE SCALE GENOMIC DNA]</scope>
    <source>
        <strain evidence="2 3">CBS 117626</strain>
    </source>
</reference>
<dbReference type="PANTHER" id="PTHR38116:SF1">
    <property type="entry name" value="BZIP DOMAIN-CONTAINING PROTEIN"/>
    <property type="match status" value="1"/>
</dbReference>
<evidence type="ECO:0008006" key="4">
    <source>
        <dbReference type="Google" id="ProtNLM"/>
    </source>
</evidence>
<dbReference type="OrthoDB" id="2245989at2759"/>
<gene>
    <name evidence="2" type="ORF">BDV40DRAFT_270674</name>
</gene>
<name>A0A5N6UP24_ASPTM</name>
<dbReference type="EMBL" id="ML738658">
    <property type="protein sequence ID" value="KAE8160389.1"/>
    <property type="molecule type" value="Genomic_DNA"/>
</dbReference>
<evidence type="ECO:0000313" key="2">
    <source>
        <dbReference type="EMBL" id="KAE8160389.1"/>
    </source>
</evidence>
<organism evidence="2 3">
    <name type="scientific">Aspergillus tamarii</name>
    <dbReference type="NCBI Taxonomy" id="41984"/>
    <lineage>
        <taxon>Eukaryota</taxon>
        <taxon>Fungi</taxon>
        <taxon>Dikarya</taxon>
        <taxon>Ascomycota</taxon>
        <taxon>Pezizomycotina</taxon>
        <taxon>Eurotiomycetes</taxon>
        <taxon>Eurotiomycetidae</taxon>
        <taxon>Eurotiales</taxon>
        <taxon>Aspergillaceae</taxon>
        <taxon>Aspergillus</taxon>
        <taxon>Aspergillus subgen. Circumdati</taxon>
    </lineage>
</organism>
<dbReference type="InterPro" id="IPR021833">
    <property type="entry name" value="DUF3425"/>
</dbReference>
<proteinExistence type="predicted"/>
<dbReference type="Proteomes" id="UP000326950">
    <property type="component" value="Unassembled WGS sequence"/>
</dbReference>
<feature type="region of interest" description="Disordered" evidence="1">
    <location>
        <begin position="66"/>
        <end position="93"/>
    </location>
</feature>
<evidence type="ECO:0000256" key="1">
    <source>
        <dbReference type="SAM" id="MobiDB-lite"/>
    </source>
</evidence>
<sequence>MDYSNATRSPLIERKTGSEAGTASKKICVRQFSERITTWPEEDWSGISDSKQRRRLQNRLNQRARRLRNKLETPAPSSNKTRYNSNDTSADRGKYAPTALKTLEHRKNDHNMHFPSDSATTNPLAAIEHVHILEPDSVHTKRILRQLEIIACTQYMLGSPRTDMLFHLVQFNFTKALIENTRALGLTSEHLHDDAVSPFNVSGPWPHDFEASLPSSLQPTFIQRTIHHHPWLDLLPIPEMRDNLILAEDSYDETRLCLDMKGDGNVNTGQTGIIVWSDPWDPSGWEVTESFARSWGWVLRGCWDLRRSTNSWRARRNERPLFRVS</sequence>
<protein>
    <recommendedName>
        <fullName evidence="4">BZIP domain-containing protein</fullName>
    </recommendedName>
</protein>
<dbReference type="AlphaFoldDB" id="A0A5N6UP24"/>
<dbReference type="Pfam" id="PF11905">
    <property type="entry name" value="DUF3425"/>
    <property type="match status" value="1"/>
</dbReference>
<accession>A0A5N6UP24</accession>
<dbReference type="PANTHER" id="PTHR38116">
    <property type="entry name" value="CHROMOSOME 7, WHOLE GENOME SHOTGUN SEQUENCE"/>
    <property type="match status" value="1"/>
</dbReference>
<feature type="compositionally biased region" description="Polar residues" evidence="1">
    <location>
        <begin position="75"/>
        <end position="88"/>
    </location>
</feature>
<evidence type="ECO:0000313" key="3">
    <source>
        <dbReference type="Proteomes" id="UP000326950"/>
    </source>
</evidence>
<keyword evidence="3" id="KW-1185">Reference proteome</keyword>
<feature type="region of interest" description="Disordered" evidence="1">
    <location>
        <begin position="1"/>
        <end position="23"/>
    </location>
</feature>